<dbReference type="Proteomes" id="UP001600888">
    <property type="component" value="Unassembled WGS sequence"/>
</dbReference>
<protein>
    <submittedName>
        <fullName evidence="1">Uncharacterized protein</fullName>
    </submittedName>
</protein>
<evidence type="ECO:0000313" key="2">
    <source>
        <dbReference type="Proteomes" id="UP001600888"/>
    </source>
</evidence>
<organism evidence="1 2">
    <name type="scientific">Diaporthe vaccinii</name>
    <dbReference type="NCBI Taxonomy" id="105482"/>
    <lineage>
        <taxon>Eukaryota</taxon>
        <taxon>Fungi</taxon>
        <taxon>Dikarya</taxon>
        <taxon>Ascomycota</taxon>
        <taxon>Pezizomycotina</taxon>
        <taxon>Sordariomycetes</taxon>
        <taxon>Sordariomycetidae</taxon>
        <taxon>Diaporthales</taxon>
        <taxon>Diaporthaceae</taxon>
        <taxon>Diaporthe</taxon>
        <taxon>Diaporthe eres species complex</taxon>
    </lineage>
</organism>
<dbReference type="EMBL" id="JBAWTH010000113">
    <property type="protein sequence ID" value="KAL2276474.1"/>
    <property type="molecule type" value="Genomic_DNA"/>
</dbReference>
<proteinExistence type="predicted"/>
<gene>
    <name evidence="1" type="ORF">FJTKL_00908</name>
</gene>
<name>A0ABR4E221_9PEZI</name>
<reference evidence="1 2" key="1">
    <citation type="submission" date="2024-03" db="EMBL/GenBank/DDBJ databases">
        <title>A high-quality draft genome sequence of Diaporthe vaccinii, a causative agent of upright dieback and viscid rot disease in cranberry plants.</title>
        <authorList>
            <person name="Sarrasin M."/>
            <person name="Lang B.F."/>
            <person name="Burger G."/>
        </authorList>
    </citation>
    <scope>NUCLEOTIDE SEQUENCE [LARGE SCALE GENOMIC DNA]</scope>
    <source>
        <strain evidence="1 2">IS7</strain>
    </source>
</reference>
<keyword evidence="2" id="KW-1185">Reference proteome</keyword>
<accession>A0ABR4E221</accession>
<comment type="caution">
    <text evidence="1">The sequence shown here is derived from an EMBL/GenBank/DDBJ whole genome shotgun (WGS) entry which is preliminary data.</text>
</comment>
<sequence>MGYAIHYGDRMAITRQVRGFGSSPKLPCHIGMEKIPFDGRFPLGLMTSREYHHRTDDCFLALVDAGANLRSQTESEEQLGCLKNQLMMFAFRPNARLEVLKVVLDLGVADTECVPERLVRAATERYWYHGVGPDGKDIWTLQDESQYFARQFVVLSKVPLSMDQRAKF</sequence>
<evidence type="ECO:0000313" key="1">
    <source>
        <dbReference type="EMBL" id="KAL2276474.1"/>
    </source>
</evidence>